<organism evidence="3 4">
    <name type="scientific">Panaeolus cyanescens</name>
    <dbReference type="NCBI Taxonomy" id="181874"/>
    <lineage>
        <taxon>Eukaryota</taxon>
        <taxon>Fungi</taxon>
        <taxon>Dikarya</taxon>
        <taxon>Basidiomycota</taxon>
        <taxon>Agaricomycotina</taxon>
        <taxon>Agaricomycetes</taxon>
        <taxon>Agaricomycetidae</taxon>
        <taxon>Agaricales</taxon>
        <taxon>Agaricineae</taxon>
        <taxon>Galeropsidaceae</taxon>
        <taxon>Panaeolus</taxon>
    </lineage>
</organism>
<keyword evidence="2" id="KW-1133">Transmembrane helix</keyword>
<protein>
    <submittedName>
        <fullName evidence="3">Uncharacterized protein</fullName>
    </submittedName>
</protein>
<evidence type="ECO:0000313" key="4">
    <source>
        <dbReference type="Proteomes" id="UP000284842"/>
    </source>
</evidence>
<evidence type="ECO:0000256" key="1">
    <source>
        <dbReference type="SAM" id="MobiDB-lite"/>
    </source>
</evidence>
<evidence type="ECO:0000256" key="2">
    <source>
        <dbReference type="SAM" id="Phobius"/>
    </source>
</evidence>
<dbReference type="AlphaFoldDB" id="A0A409YKQ1"/>
<feature type="region of interest" description="Disordered" evidence="1">
    <location>
        <begin position="342"/>
        <end position="377"/>
    </location>
</feature>
<feature type="region of interest" description="Disordered" evidence="1">
    <location>
        <begin position="43"/>
        <end position="70"/>
    </location>
</feature>
<dbReference type="EMBL" id="NHTK01001044">
    <property type="protein sequence ID" value="PPR03616.1"/>
    <property type="molecule type" value="Genomic_DNA"/>
</dbReference>
<feature type="compositionally biased region" description="Polar residues" evidence="1">
    <location>
        <begin position="402"/>
        <end position="412"/>
    </location>
</feature>
<feature type="region of interest" description="Disordered" evidence="1">
    <location>
        <begin position="402"/>
        <end position="432"/>
    </location>
</feature>
<keyword evidence="4" id="KW-1185">Reference proteome</keyword>
<keyword evidence="2" id="KW-0812">Transmembrane</keyword>
<comment type="caution">
    <text evidence="3">The sequence shown here is derived from an EMBL/GenBank/DDBJ whole genome shotgun (WGS) entry which is preliminary data.</text>
</comment>
<feature type="transmembrane region" description="Helical" evidence="2">
    <location>
        <begin position="220"/>
        <end position="245"/>
    </location>
</feature>
<accession>A0A409YKQ1</accession>
<dbReference type="Proteomes" id="UP000284842">
    <property type="component" value="Unassembled WGS sequence"/>
</dbReference>
<dbReference type="OrthoDB" id="2983908at2759"/>
<feature type="region of interest" description="Disordered" evidence="1">
    <location>
        <begin position="645"/>
        <end position="664"/>
    </location>
</feature>
<feature type="region of interest" description="Disordered" evidence="1">
    <location>
        <begin position="177"/>
        <end position="199"/>
    </location>
</feature>
<gene>
    <name evidence="3" type="ORF">CVT24_007732</name>
</gene>
<sequence length="707" mass="76387">MRSSRAKNRLNFTRAVSRRSVTFIRVKRPKFGQKPRLVKRVIRSKLANSSTQRKQDLDEKPPSPPPLKAPSTVNSINTAITHNNMAVIKSAALSSKHIVIEAASVIPNPTPDTGPTPAPVVPAITGTPVAGSPLLGAISYGPTSTIFSSPTRSVNGPHIVTSLSTFSALPPLLSMVTPTSSTESQTGGDSLLVSPSPSVTDIDFPPESDTKTALGSSRPVSLPAIILLAVGSGLLLLGICIILKMCTRPRRVPRPTPSLPIIKSDTDEDFFDGKESPIFGGPERLSPLPGCNGPVWAWIQYPATMSKSSGSLSANLPLGRRVSQQSFYPSSENYAAKRASINTTIMQPIPEKDENTSSEPASHGEQDSYSSSDIPIPMAYSSDKRSSAISMAPTFSLQPVYSNTTQATSKRSSIYRGDLKRTRSKQSVRPKSQVMDDVKTRRESTTSFMGLAYDDSPDPVHTEKMTPVTVDQELAPRARVKSGYFASPGYQNRLSTIGNTGYSIATATRVNVGQRNSYTKDKTAMVDQWANAKRQRDTQALTYALGLATPKTEYVVPSPQPTLYPDDSMSVIEGRRNKKKGFAERESIPNMPGIIPSSSSGNLMGMRFGVSQMTLSGFGLQEGLNHRTDDVGVAGGHSRHMDAGMSIPQSHRNTDKPPRVPSPPALPSLTQMGLQHNNPEAYANYRSPTYSIYGLYEGDRKSGHIMR</sequence>
<name>A0A409YKQ1_9AGAR</name>
<proteinExistence type="predicted"/>
<evidence type="ECO:0000313" key="3">
    <source>
        <dbReference type="EMBL" id="PPR03616.1"/>
    </source>
</evidence>
<dbReference type="STRING" id="181874.A0A409YKQ1"/>
<reference evidence="3 4" key="1">
    <citation type="journal article" date="2018" name="Evol. Lett.">
        <title>Horizontal gene cluster transfer increased hallucinogenic mushroom diversity.</title>
        <authorList>
            <person name="Reynolds H.T."/>
            <person name="Vijayakumar V."/>
            <person name="Gluck-Thaler E."/>
            <person name="Korotkin H.B."/>
            <person name="Matheny P.B."/>
            <person name="Slot J.C."/>
        </authorList>
    </citation>
    <scope>NUCLEOTIDE SEQUENCE [LARGE SCALE GENOMIC DNA]</scope>
    <source>
        <strain evidence="3 4">2629</strain>
    </source>
</reference>
<keyword evidence="2" id="KW-0472">Membrane</keyword>
<dbReference type="InParanoid" id="A0A409YKQ1"/>